<feature type="compositionally biased region" description="Basic residues" evidence="5">
    <location>
        <begin position="797"/>
        <end position="806"/>
    </location>
</feature>
<dbReference type="InterPro" id="IPR003347">
    <property type="entry name" value="JmjC_dom"/>
</dbReference>
<feature type="compositionally biased region" description="Basic and acidic residues" evidence="5">
    <location>
        <begin position="717"/>
        <end position="729"/>
    </location>
</feature>
<dbReference type="GeneID" id="80905768"/>
<dbReference type="GO" id="GO:0005634">
    <property type="term" value="C:nucleus"/>
    <property type="evidence" value="ECO:0007669"/>
    <property type="project" value="UniProtKB-SubCell"/>
</dbReference>
<dbReference type="Gene3D" id="2.60.120.650">
    <property type="entry name" value="Cupin"/>
    <property type="match status" value="1"/>
</dbReference>
<feature type="compositionally biased region" description="Basic and acidic residues" evidence="5">
    <location>
        <begin position="874"/>
        <end position="887"/>
    </location>
</feature>
<feature type="region of interest" description="Disordered" evidence="5">
    <location>
        <begin position="555"/>
        <end position="582"/>
    </location>
</feature>
<protein>
    <recommendedName>
        <fullName evidence="6">JmjC domain-containing protein</fullName>
    </recommendedName>
</protein>
<feature type="region of interest" description="Disordered" evidence="5">
    <location>
        <begin position="907"/>
        <end position="1085"/>
    </location>
</feature>
<feature type="compositionally biased region" description="Basic and acidic residues" evidence="5">
    <location>
        <begin position="807"/>
        <end position="817"/>
    </location>
</feature>
<evidence type="ECO:0000313" key="7">
    <source>
        <dbReference type="EMBL" id="KAJ4357662.1"/>
    </source>
</evidence>
<dbReference type="Pfam" id="PF10497">
    <property type="entry name" value="zf-4CXXC_R1"/>
    <property type="match status" value="1"/>
</dbReference>
<dbReference type="EMBL" id="JAPEUX010000002">
    <property type="protein sequence ID" value="KAJ4357662.1"/>
    <property type="molecule type" value="Genomic_DNA"/>
</dbReference>
<dbReference type="RefSeq" id="XP_056074521.1">
    <property type="nucleotide sequence ID" value="XM_056211048.1"/>
</dbReference>
<evidence type="ECO:0000256" key="2">
    <source>
        <dbReference type="ARBA" id="ARBA00023015"/>
    </source>
</evidence>
<reference evidence="7" key="1">
    <citation type="submission" date="2022-10" db="EMBL/GenBank/DDBJ databases">
        <title>Tapping the CABI collections for fungal endophytes: first genome assemblies for Collariella, Neodidymelliopsis, Ascochyta clinopodiicola, Didymella pomorum, Didymosphaeria variabile, Neocosmospora piperis and Neocucurbitaria cava.</title>
        <authorList>
            <person name="Hill R."/>
        </authorList>
    </citation>
    <scope>NUCLEOTIDE SEQUENCE</scope>
    <source>
        <strain evidence="7">IMI 356815</strain>
    </source>
</reference>
<evidence type="ECO:0000256" key="3">
    <source>
        <dbReference type="ARBA" id="ARBA00023163"/>
    </source>
</evidence>
<feature type="region of interest" description="Disordered" evidence="5">
    <location>
        <begin position="717"/>
        <end position="838"/>
    </location>
</feature>
<feature type="compositionally biased region" description="Acidic residues" evidence="5">
    <location>
        <begin position="997"/>
        <end position="1006"/>
    </location>
</feature>
<evidence type="ECO:0000313" key="8">
    <source>
        <dbReference type="Proteomes" id="UP001140513"/>
    </source>
</evidence>
<evidence type="ECO:0000256" key="4">
    <source>
        <dbReference type="ARBA" id="ARBA00023242"/>
    </source>
</evidence>
<proteinExistence type="predicted"/>
<comment type="caution">
    <text evidence="7">The sequence shown here is derived from an EMBL/GenBank/DDBJ whole genome shotgun (WGS) entry which is preliminary data.</text>
</comment>
<feature type="compositionally biased region" description="Acidic residues" evidence="5">
    <location>
        <begin position="960"/>
        <end position="971"/>
    </location>
</feature>
<feature type="compositionally biased region" description="Basic and acidic residues" evidence="5">
    <location>
        <begin position="825"/>
        <end position="838"/>
    </location>
</feature>
<feature type="domain" description="JmjC" evidence="6">
    <location>
        <begin position="177"/>
        <end position="345"/>
    </location>
</feature>
<keyword evidence="8" id="KW-1185">Reference proteome</keyword>
<organism evidence="7 8">
    <name type="scientific">Didymosphaeria variabile</name>
    <dbReference type="NCBI Taxonomy" id="1932322"/>
    <lineage>
        <taxon>Eukaryota</taxon>
        <taxon>Fungi</taxon>
        <taxon>Dikarya</taxon>
        <taxon>Ascomycota</taxon>
        <taxon>Pezizomycotina</taxon>
        <taxon>Dothideomycetes</taxon>
        <taxon>Pleosporomycetidae</taxon>
        <taxon>Pleosporales</taxon>
        <taxon>Massarineae</taxon>
        <taxon>Didymosphaeriaceae</taxon>
        <taxon>Didymosphaeria</taxon>
    </lineage>
</organism>
<dbReference type="Pfam" id="PF02373">
    <property type="entry name" value="JmjC"/>
    <property type="match status" value="1"/>
</dbReference>
<feature type="compositionally biased region" description="Basic residues" evidence="5">
    <location>
        <begin position="1269"/>
        <end position="1281"/>
    </location>
</feature>
<dbReference type="OrthoDB" id="298344at2759"/>
<feature type="region of interest" description="Disordered" evidence="5">
    <location>
        <begin position="1095"/>
        <end position="1114"/>
    </location>
</feature>
<feature type="compositionally biased region" description="Basic and acidic residues" evidence="5">
    <location>
        <begin position="762"/>
        <end position="772"/>
    </location>
</feature>
<dbReference type="SUPFAM" id="SSF51197">
    <property type="entry name" value="Clavaminate synthase-like"/>
    <property type="match status" value="1"/>
</dbReference>
<dbReference type="PROSITE" id="PS51184">
    <property type="entry name" value="JMJC"/>
    <property type="match status" value="1"/>
</dbReference>
<sequence length="1281" mass="145256">MPAARPRASFEPIPPDFDVRTFVETADNFQYADRISYEMIANNGMEQFEKLVLLHVVIGGKPLVIDGFEEVLDPWTFTPSWLRDNMGDKPENARNLTTKENIPLTIKHYLKNMGKLTEQFFEDAERYRDKTRQRVYLKDIDCPNVWRNKVEEHIPSGLFYLNESTGEIGGPGALDEPGGRKGRGIGRAGDLMSSLPPEMRAENLMCYIGHEGTYTPAHREMCASLGQNIMVNASTTVSEDGNPERPGSSLWFMTEMKDRHLVSEYWLSTLGHDIEVENHFAQLIAWRKAPFKTYVVEQRPGDFILIPPLAPHQVWNRGTRTMKVAWNRTTVETLEMAMSEALPASRIVCRDEQYKNKAIIYYTLLKYSDLIKIARARSELGGDQEELIHRSLKIRHVQRDFKRLFDLYKNILLSEMFAPEAQHAREHPDFLSFDGNVTCAYCRCNIFNRFLTCKSCKNLYSKEIEEPYDVCMDCYCMGRSCGCQSGYTWVEQWKWKDLMHRYEEWRAQIVEIDGSITETTPLPLPEERRYFSKKTLAQVCQEQLKLRPFVDIRNPHPVNEESEEDDPQIDANGYPKPAKKKSKQWLSKHKSCHVCLKRHAKWKMAFCSNCDYAYCYGTLFRAHDTMPLVIMEDPAWKCPHCRRVCNTGKCRSDPRQNSYEPKGTLLGHDTKKVADPRSVECLVDFGISNLNWVREEDVAMANRRAAAEQEKLANPELDDRYIDLGHEPSRNGIAYSPVDENGFDDHTNGANGNGLPPALDDPFGKKPLHPDPDPNGEIPRLGKRNREDEDEEENASRRKKKKKQKRTKDDTPQRLEPKSTSGKQYQKEVQRKLLEEAKRKDRYILVAARMKGKSKIVRLRLDPDLLEAIQNRPVLERPAPEHERETSEEPLDATGHILQSDIMAARKPAVTPAQKEKAQKTFRVRVNQDETYSTRKRNPEVSLPSKPGRPGQRRSRFEEITIDSEDEDDDITTGLGALDAGRSTGRTSNWLARKNEGEEDLPTELPEDFRDGLINPNREKNIERSRLRNQELAERRKSMPSKPIAKVRPPGAGRPRKSTSGLPDQAGADEDGVGEEKDQSGETILLAQTAASALYAQRKAEEEKRRTAAAEKEAQENLRAKMGIAEEFLSENENESLNGFIDTLAAEDEPLAHERVAEPSSSSAANGPRLQSTNSLLSKPGMEGKKIKIVSKRSADGASKTTTTTTIKAPLAGFTAINKKPSKSINVSESESDSEDEIPATAPVTKEAVGRRRGRPPLVPTRGSSSGRGRGRPRGRPRKSG</sequence>
<keyword evidence="3" id="KW-0804">Transcription</keyword>
<keyword evidence="4" id="KW-0539">Nucleus</keyword>
<feature type="region of interest" description="Disordered" evidence="5">
    <location>
        <begin position="872"/>
        <end position="893"/>
    </location>
</feature>
<comment type="subcellular location">
    <subcellularLocation>
        <location evidence="1">Nucleus</location>
    </subcellularLocation>
</comment>
<accession>A0A9W8XUF2</accession>
<evidence type="ECO:0000256" key="1">
    <source>
        <dbReference type="ARBA" id="ARBA00004123"/>
    </source>
</evidence>
<feature type="region of interest" description="Disordered" evidence="5">
    <location>
        <begin position="1148"/>
        <end position="1281"/>
    </location>
</feature>
<name>A0A9W8XUF2_9PLEO</name>
<feature type="compositionally biased region" description="Basic and acidic residues" evidence="5">
    <location>
        <begin position="1007"/>
        <end position="1037"/>
    </location>
</feature>
<feature type="compositionally biased region" description="Polar residues" evidence="5">
    <location>
        <begin position="1159"/>
        <end position="1177"/>
    </location>
</feature>
<feature type="compositionally biased region" description="Basic and acidic residues" evidence="5">
    <location>
        <begin position="1098"/>
        <end position="1114"/>
    </location>
</feature>
<evidence type="ECO:0000256" key="5">
    <source>
        <dbReference type="SAM" id="MobiDB-lite"/>
    </source>
</evidence>
<evidence type="ECO:0000259" key="6">
    <source>
        <dbReference type="PROSITE" id="PS51184"/>
    </source>
</evidence>
<keyword evidence="2" id="KW-0805">Transcription regulation</keyword>
<dbReference type="Proteomes" id="UP001140513">
    <property type="component" value="Unassembled WGS sequence"/>
</dbReference>
<gene>
    <name evidence="7" type="ORF">N0V89_002238</name>
</gene>
<dbReference type="SMART" id="SM00558">
    <property type="entry name" value="JmjC"/>
    <property type="match status" value="1"/>
</dbReference>
<dbReference type="InterPro" id="IPR018866">
    <property type="entry name" value="Znf-4CXXC_R1"/>
</dbReference>